<proteinExistence type="predicted"/>
<dbReference type="Proteomes" id="UP001290462">
    <property type="component" value="Unassembled WGS sequence"/>
</dbReference>
<dbReference type="AlphaFoldDB" id="A0AAW9JUZ9"/>
<evidence type="ECO:0000313" key="1">
    <source>
        <dbReference type="EMBL" id="MDZ5759378.1"/>
    </source>
</evidence>
<dbReference type="EMBL" id="JAVBVO010000003">
    <property type="protein sequence ID" value="MDZ5759378.1"/>
    <property type="molecule type" value="Genomic_DNA"/>
</dbReference>
<accession>A0AAW9JUZ9</accession>
<sequence length="91" mass="10650">MKYFYKDDKGNYMRGNDGQRLILNDEEKSLIESVFKPSPFRYEVVVTSHMIKQVQRIVNTLAIEPVKQALRRTSGDIEKAARILIDYKKTI</sequence>
<organism evidence="1 2">
    <name type="scientific">Carnobacterium maltaromaticum</name>
    <name type="common">Carnobacterium piscicola</name>
    <dbReference type="NCBI Taxonomy" id="2751"/>
    <lineage>
        <taxon>Bacteria</taxon>
        <taxon>Bacillati</taxon>
        <taxon>Bacillota</taxon>
        <taxon>Bacilli</taxon>
        <taxon>Lactobacillales</taxon>
        <taxon>Carnobacteriaceae</taxon>
        <taxon>Carnobacterium</taxon>
    </lineage>
</organism>
<dbReference type="RefSeq" id="WP_322809217.1">
    <property type="nucleotide sequence ID" value="NZ_JAVBVO010000003.1"/>
</dbReference>
<evidence type="ECO:0000313" key="2">
    <source>
        <dbReference type="Proteomes" id="UP001290462"/>
    </source>
</evidence>
<comment type="caution">
    <text evidence="1">The sequence shown here is derived from an EMBL/GenBank/DDBJ whole genome shotgun (WGS) entry which is preliminary data.</text>
</comment>
<name>A0AAW9JUZ9_CARML</name>
<gene>
    <name evidence="1" type="ORF">RAK27_11955</name>
</gene>
<protein>
    <submittedName>
        <fullName evidence="1">Uncharacterized protein</fullName>
    </submittedName>
</protein>
<reference evidence="1" key="1">
    <citation type="submission" date="2023-08" db="EMBL/GenBank/DDBJ databases">
        <title>Genomic characterization of piscicolin 126 produced by Carnobacterium maltaromaticum CM22 strain isolated from salmon (Salmo salar).</title>
        <authorList>
            <person name="Gonzalez-Gragera E."/>
            <person name="Garcia-Lopez J.D."/>
            <person name="Teso-Perez C."/>
            <person name="Gimenez-Hernandez I."/>
            <person name="Peralta-Sanchez J.M."/>
            <person name="Valdivia E."/>
            <person name="Montalban-Lopez M."/>
            <person name="Martin-Platero A.M."/>
            <person name="Banos A."/>
            <person name="Martinez-Bueno M."/>
        </authorList>
    </citation>
    <scope>NUCLEOTIDE SEQUENCE</scope>
    <source>
        <strain evidence="1">CM22</strain>
    </source>
</reference>